<protein>
    <recommendedName>
        <fullName evidence="4">Tetratricopeptide repeat protein</fullName>
    </recommendedName>
</protein>
<sequence length="293" mass="32546">MKEIVIAFLVLWSFAVHAETKTFKLKPDFNGVSQVKFTTESASGYDVLKGTLTNSAGQNYSVPDVCEPEGGVAEISDAYVVDGKARYFLFTCFWSVSHAGIGLKGTQYETYIYTGSSLVSLNKELALGQFFSDYEGSLEDGEHSYAWYVARNIVGKKLLELEAGKTADSLKLAHAIVMARLKNDDYKAVRAYLNHERVKQLSKDSPIVDSNVTVYNDLGFALGESGDFELAYMILSEVESVSPHRVVLKLNIADVLWGTDKVKAISYYKDYAALMREAGKERLIPKRVLERAP</sequence>
<dbReference type="EMBL" id="CP081201">
    <property type="protein sequence ID" value="UXZ98103.1"/>
    <property type="molecule type" value="Genomic_DNA"/>
</dbReference>
<organism evidence="2 3">
    <name type="scientific">Pseudomonas phytophila</name>
    <dbReference type="NCBI Taxonomy" id="2867264"/>
    <lineage>
        <taxon>Bacteria</taxon>
        <taxon>Pseudomonadati</taxon>
        <taxon>Pseudomonadota</taxon>
        <taxon>Gammaproteobacteria</taxon>
        <taxon>Pseudomonadales</taxon>
        <taxon>Pseudomonadaceae</taxon>
        <taxon>Pseudomonas</taxon>
    </lineage>
</organism>
<feature type="chain" id="PRO_5046958648" description="Tetratricopeptide repeat protein" evidence="1">
    <location>
        <begin position="19"/>
        <end position="293"/>
    </location>
</feature>
<name>A0ABY6FKG4_9PSED</name>
<gene>
    <name evidence="2" type="ORF">K3169_09570</name>
</gene>
<evidence type="ECO:0000313" key="2">
    <source>
        <dbReference type="EMBL" id="UXZ98103.1"/>
    </source>
</evidence>
<accession>A0ABY6FKG4</accession>
<dbReference type="Proteomes" id="UP001063228">
    <property type="component" value="Chromosome"/>
</dbReference>
<feature type="signal peptide" evidence="1">
    <location>
        <begin position="1"/>
        <end position="18"/>
    </location>
</feature>
<keyword evidence="1" id="KW-0732">Signal</keyword>
<dbReference type="RefSeq" id="WP_263271211.1">
    <property type="nucleotide sequence ID" value="NZ_CP081201.1"/>
</dbReference>
<keyword evidence="3" id="KW-1185">Reference proteome</keyword>
<evidence type="ECO:0008006" key="4">
    <source>
        <dbReference type="Google" id="ProtNLM"/>
    </source>
</evidence>
<evidence type="ECO:0000256" key="1">
    <source>
        <dbReference type="SAM" id="SignalP"/>
    </source>
</evidence>
<evidence type="ECO:0000313" key="3">
    <source>
        <dbReference type="Proteomes" id="UP001063228"/>
    </source>
</evidence>
<reference evidence="2" key="1">
    <citation type="submission" date="2021-08" db="EMBL/GenBank/DDBJ databases">
        <title>Complete genome sequence of Pseudomonas phytophila.</title>
        <authorList>
            <person name="Weir B.S."/>
            <person name="Templeton M.D."/>
            <person name="Arshed S."/>
            <person name="Andersen M.T."/>
            <person name="Jayaraman J."/>
        </authorList>
    </citation>
    <scope>NUCLEOTIDE SEQUENCE</scope>
    <source>
        <strain evidence="2">ICMP 23753</strain>
    </source>
</reference>
<proteinExistence type="predicted"/>